<name>A0A8H7URS8_9FUNG</name>
<feature type="compositionally biased region" description="Polar residues" evidence="1">
    <location>
        <begin position="221"/>
        <end position="232"/>
    </location>
</feature>
<accession>A0A8H7URS8</accession>
<dbReference type="OrthoDB" id="2393255at2759"/>
<feature type="region of interest" description="Disordered" evidence="1">
    <location>
        <begin position="139"/>
        <end position="167"/>
    </location>
</feature>
<protein>
    <submittedName>
        <fullName evidence="2">Uncharacterized protein</fullName>
    </submittedName>
</protein>
<feature type="compositionally biased region" description="Polar residues" evidence="1">
    <location>
        <begin position="139"/>
        <end position="152"/>
    </location>
</feature>
<proteinExistence type="predicted"/>
<evidence type="ECO:0000256" key="1">
    <source>
        <dbReference type="SAM" id="MobiDB-lite"/>
    </source>
</evidence>
<keyword evidence="3" id="KW-1185">Reference proteome</keyword>
<feature type="region of interest" description="Disordered" evidence="1">
    <location>
        <begin position="186"/>
        <end position="263"/>
    </location>
</feature>
<feature type="compositionally biased region" description="Low complexity" evidence="1">
    <location>
        <begin position="239"/>
        <end position="251"/>
    </location>
</feature>
<feature type="region of interest" description="Disordered" evidence="1">
    <location>
        <begin position="106"/>
        <end position="125"/>
    </location>
</feature>
<reference evidence="2" key="1">
    <citation type="submission" date="2020-12" db="EMBL/GenBank/DDBJ databases">
        <title>Metabolic potential, ecology and presence of endohyphal bacteria is reflected in genomic diversity of Mucoromycotina.</title>
        <authorList>
            <person name="Muszewska A."/>
            <person name="Okrasinska A."/>
            <person name="Steczkiewicz K."/>
            <person name="Drgas O."/>
            <person name="Orlowska M."/>
            <person name="Perlinska-Lenart U."/>
            <person name="Aleksandrzak-Piekarczyk T."/>
            <person name="Szatraj K."/>
            <person name="Zielenkiewicz U."/>
            <person name="Pilsyk S."/>
            <person name="Malc E."/>
            <person name="Mieczkowski P."/>
            <person name="Kruszewska J.S."/>
            <person name="Biernat P."/>
            <person name="Pawlowska J."/>
        </authorList>
    </citation>
    <scope>NUCLEOTIDE SEQUENCE</scope>
    <source>
        <strain evidence="2">WA0000051536</strain>
    </source>
</reference>
<feature type="compositionally biased region" description="Polar residues" evidence="1">
    <location>
        <begin position="22"/>
        <end position="35"/>
    </location>
</feature>
<evidence type="ECO:0000313" key="3">
    <source>
        <dbReference type="Proteomes" id="UP000612746"/>
    </source>
</evidence>
<gene>
    <name evidence="2" type="ORF">INT44_001313</name>
</gene>
<sequence length="296" mass="32840">MNYHDKRSSMSSYADSGYYAPSVSSTAPSKETPFSRTLQHTLAYYGPAAERSRASSIQSNRSKRPDEVIALPRPLTFPFHNDSYFLPVAETTHRSLSASNSCRSVVSSPKVHRTRQRDPTIDSIKPGTVRSLKQMFQRPTDTTQANEANNPLSAEKANITPTSPPPKSVFTGIKEGTVKALQHLFITPPSSKTDPSKQPPSKPTRTWKWWKRSKVDDKQTATEANSRRTSSVFGDASTPLLQPPSAAAKKPAGSRFFPRMTKPQWLLPKSSAMTSEKPKNPISNLWNGLKSIVKRK</sequence>
<dbReference type="AlphaFoldDB" id="A0A8H7URS8"/>
<feature type="region of interest" description="Disordered" evidence="1">
    <location>
        <begin position="47"/>
        <end position="66"/>
    </location>
</feature>
<dbReference type="Proteomes" id="UP000612746">
    <property type="component" value="Unassembled WGS sequence"/>
</dbReference>
<evidence type="ECO:0000313" key="2">
    <source>
        <dbReference type="EMBL" id="KAG2188559.1"/>
    </source>
</evidence>
<dbReference type="EMBL" id="JAEPRA010000002">
    <property type="protein sequence ID" value="KAG2188559.1"/>
    <property type="molecule type" value="Genomic_DNA"/>
</dbReference>
<feature type="region of interest" description="Disordered" evidence="1">
    <location>
        <begin position="1"/>
        <end position="35"/>
    </location>
</feature>
<comment type="caution">
    <text evidence="2">The sequence shown here is derived from an EMBL/GenBank/DDBJ whole genome shotgun (WGS) entry which is preliminary data.</text>
</comment>
<organism evidence="2 3">
    <name type="scientific">Umbelopsis vinacea</name>
    <dbReference type="NCBI Taxonomy" id="44442"/>
    <lineage>
        <taxon>Eukaryota</taxon>
        <taxon>Fungi</taxon>
        <taxon>Fungi incertae sedis</taxon>
        <taxon>Mucoromycota</taxon>
        <taxon>Mucoromycotina</taxon>
        <taxon>Umbelopsidomycetes</taxon>
        <taxon>Umbelopsidales</taxon>
        <taxon>Umbelopsidaceae</taxon>
        <taxon>Umbelopsis</taxon>
    </lineage>
</organism>